<dbReference type="InterPro" id="IPR050352">
    <property type="entry name" value="ABCG_transporters"/>
</dbReference>
<keyword evidence="3 8" id="KW-0812">Transmembrane</keyword>
<keyword evidence="4" id="KW-0547">Nucleotide-binding</keyword>
<keyword evidence="5 10" id="KW-0067">ATP-binding</keyword>
<feature type="transmembrane region" description="Helical" evidence="8">
    <location>
        <begin position="508"/>
        <end position="525"/>
    </location>
</feature>
<comment type="subcellular location">
    <subcellularLocation>
        <location evidence="1">Membrane</location>
        <topology evidence="1">Multi-pass membrane protein</topology>
    </subcellularLocation>
</comment>
<feature type="domain" description="ABC transporter" evidence="9">
    <location>
        <begin position="11"/>
        <end position="260"/>
    </location>
</feature>
<dbReference type="Pfam" id="PF00005">
    <property type="entry name" value="ABC_tran"/>
    <property type="match status" value="1"/>
</dbReference>
<organism evidence="10 11">
    <name type="scientific">Chrysochromulina tobinii</name>
    <dbReference type="NCBI Taxonomy" id="1460289"/>
    <lineage>
        <taxon>Eukaryota</taxon>
        <taxon>Haptista</taxon>
        <taxon>Haptophyta</taxon>
        <taxon>Prymnesiophyceae</taxon>
        <taxon>Prymnesiales</taxon>
        <taxon>Chrysochromulinaceae</taxon>
        <taxon>Chrysochromulina</taxon>
    </lineage>
</organism>
<evidence type="ECO:0000256" key="7">
    <source>
        <dbReference type="ARBA" id="ARBA00023136"/>
    </source>
</evidence>
<accession>A0A0M0JMX9</accession>
<feature type="transmembrane region" description="Helical" evidence="8">
    <location>
        <begin position="610"/>
        <end position="633"/>
    </location>
</feature>
<dbReference type="PROSITE" id="PS50893">
    <property type="entry name" value="ABC_TRANSPORTER_2"/>
    <property type="match status" value="1"/>
</dbReference>
<evidence type="ECO:0000256" key="2">
    <source>
        <dbReference type="ARBA" id="ARBA00022448"/>
    </source>
</evidence>
<evidence type="ECO:0000313" key="10">
    <source>
        <dbReference type="EMBL" id="KOO27672.1"/>
    </source>
</evidence>
<dbReference type="GO" id="GO:0005524">
    <property type="term" value="F:ATP binding"/>
    <property type="evidence" value="ECO:0007669"/>
    <property type="project" value="UniProtKB-KW"/>
</dbReference>
<feature type="transmembrane region" description="Helical" evidence="8">
    <location>
        <begin position="475"/>
        <end position="496"/>
    </location>
</feature>
<keyword evidence="7 8" id="KW-0472">Membrane</keyword>
<evidence type="ECO:0000313" key="11">
    <source>
        <dbReference type="Proteomes" id="UP000037460"/>
    </source>
</evidence>
<proteinExistence type="predicted"/>
<sequence length="679" mass="73973">MSTEHGPFLSLEWKSLFLSLKSKGKPTKNILNGCNGFMPAGHLLAVMGPSGSGKTSFINALADRTPMAKGLRLSGEFLVGGVPRHKVGTFSRISSYVLQDDNLYPMLTVYETLLLAARFRLPSSVTLKEKRAAVEALINDLGLRSARDVQIGDEKSKGVSGGERKRTAVGVEIIGKPRIIFLDEPTSGLDAFQALKVIQMVNSLCAVRGCTIVISIHQPRSSIYSLFDQLLLLAKGMTIFHGDATAAVARFGTLGFECPKHFNPADFFIDLVSVDTQAGKSGDADVARIEELANAAEKAQLGDKHGRHASSAARPESDLEAAHLLEGTHKKALCCGATNSTIAEQFALLYLRALRSRVRDKIALIAPIFVSIFFALVAGWLYSGLTLYQKSIQDRTGILFFVCINQAFGGIFSVINTFPLEKKIVDRERTAGAYAVFPYYIAKWTAELPFAALGPFIFGCIIYWMVGFQARADKFFIFCGIIVMINATAVAWGMFISSTADSVQQATGLAPLILIIFLLFGGFYINTENIPVELAWISEISFFKWGFKALCMNEYSGLVFLDSRGRPCPESMAMRASDLLAVNATTLGPPPCAYVNGEQVLELLTFSEGSIGLCILWLAIILLVAHTMAYFCLMTKRVKFTTLEPPDAEHMVRVPITQVHVAVDSLASGTRTATNTTTD</sequence>
<dbReference type="GO" id="GO:0016887">
    <property type="term" value="F:ATP hydrolysis activity"/>
    <property type="evidence" value="ECO:0007669"/>
    <property type="project" value="InterPro"/>
</dbReference>
<dbReference type="GO" id="GO:0016020">
    <property type="term" value="C:membrane"/>
    <property type="evidence" value="ECO:0007669"/>
    <property type="project" value="UniProtKB-SubCell"/>
</dbReference>
<keyword evidence="6 8" id="KW-1133">Transmembrane helix</keyword>
<dbReference type="InterPro" id="IPR003439">
    <property type="entry name" value="ABC_transporter-like_ATP-bd"/>
</dbReference>
<protein>
    <submittedName>
        <fullName evidence="10">ATP-binding cassette superfamily</fullName>
    </submittedName>
</protein>
<evidence type="ECO:0000259" key="9">
    <source>
        <dbReference type="PROSITE" id="PS50893"/>
    </source>
</evidence>
<evidence type="ECO:0000256" key="8">
    <source>
        <dbReference type="SAM" id="Phobius"/>
    </source>
</evidence>
<dbReference type="CDD" id="cd03213">
    <property type="entry name" value="ABCG_EPDR"/>
    <property type="match status" value="1"/>
</dbReference>
<evidence type="ECO:0000256" key="3">
    <source>
        <dbReference type="ARBA" id="ARBA00022692"/>
    </source>
</evidence>
<dbReference type="GO" id="GO:0140359">
    <property type="term" value="F:ABC-type transporter activity"/>
    <property type="evidence" value="ECO:0007669"/>
    <property type="project" value="InterPro"/>
</dbReference>
<evidence type="ECO:0000256" key="4">
    <source>
        <dbReference type="ARBA" id="ARBA00022741"/>
    </source>
</evidence>
<evidence type="ECO:0000256" key="1">
    <source>
        <dbReference type="ARBA" id="ARBA00004141"/>
    </source>
</evidence>
<evidence type="ECO:0000256" key="6">
    <source>
        <dbReference type="ARBA" id="ARBA00022989"/>
    </source>
</evidence>
<dbReference type="EMBL" id="JWZX01002687">
    <property type="protein sequence ID" value="KOO27672.1"/>
    <property type="molecule type" value="Genomic_DNA"/>
</dbReference>
<evidence type="ECO:0000256" key="5">
    <source>
        <dbReference type="ARBA" id="ARBA00022840"/>
    </source>
</evidence>
<dbReference type="Gene3D" id="3.40.50.300">
    <property type="entry name" value="P-loop containing nucleotide triphosphate hydrolases"/>
    <property type="match status" value="1"/>
</dbReference>
<dbReference type="Pfam" id="PF19055">
    <property type="entry name" value="ABC2_membrane_7"/>
    <property type="match status" value="1"/>
</dbReference>
<dbReference type="Pfam" id="PF01061">
    <property type="entry name" value="ABC2_membrane"/>
    <property type="match status" value="1"/>
</dbReference>
<dbReference type="InterPro" id="IPR003593">
    <property type="entry name" value="AAA+_ATPase"/>
</dbReference>
<feature type="transmembrane region" description="Helical" evidence="8">
    <location>
        <begin position="397"/>
        <end position="419"/>
    </location>
</feature>
<keyword evidence="11" id="KW-1185">Reference proteome</keyword>
<dbReference type="AlphaFoldDB" id="A0A0M0JMX9"/>
<feature type="transmembrane region" description="Helical" evidence="8">
    <location>
        <begin position="448"/>
        <end position="469"/>
    </location>
</feature>
<dbReference type="PANTHER" id="PTHR48041">
    <property type="entry name" value="ABC TRANSPORTER G FAMILY MEMBER 28"/>
    <property type="match status" value="1"/>
</dbReference>
<keyword evidence="2" id="KW-0813">Transport</keyword>
<dbReference type="OrthoDB" id="66620at2759"/>
<dbReference type="InterPro" id="IPR027417">
    <property type="entry name" value="P-loop_NTPase"/>
</dbReference>
<dbReference type="SMART" id="SM00382">
    <property type="entry name" value="AAA"/>
    <property type="match status" value="1"/>
</dbReference>
<name>A0A0M0JMX9_9EUKA</name>
<dbReference type="SUPFAM" id="SSF52540">
    <property type="entry name" value="P-loop containing nucleoside triphosphate hydrolases"/>
    <property type="match status" value="1"/>
</dbReference>
<dbReference type="PANTHER" id="PTHR48041:SF41">
    <property type="entry name" value="ABC TRANSPORTER G FAMILY"/>
    <property type="match status" value="1"/>
</dbReference>
<dbReference type="Proteomes" id="UP000037460">
    <property type="component" value="Unassembled WGS sequence"/>
</dbReference>
<comment type="caution">
    <text evidence="10">The sequence shown here is derived from an EMBL/GenBank/DDBJ whole genome shotgun (WGS) entry which is preliminary data.</text>
</comment>
<gene>
    <name evidence="10" type="ORF">Ctob_009883</name>
</gene>
<dbReference type="InterPro" id="IPR043926">
    <property type="entry name" value="ABCG_dom"/>
</dbReference>
<reference evidence="11" key="1">
    <citation type="journal article" date="2015" name="PLoS Genet.">
        <title>Genome Sequence and Transcriptome Analyses of Chrysochromulina tobin: Metabolic Tools for Enhanced Algal Fitness in the Prominent Order Prymnesiales (Haptophyceae).</title>
        <authorList>
            <person name="Hovde B.T."/>
            <person name="Deodato C.R."/>
            <person name="Hunsperger H.M."/>
            <person name="Ryken S.A."/>
            <person name="Yost W."/>
            <person name="Jha R.K."/>
            <person name="Patterson J."/>
            <person name="Monnat R.J. Jr."/>
            <person name="Barlow S.B."/>
            <person name="Starkenburg S.R."/>
            <person name="Cattolico R.A."/>
        </authorList>
    </citation>
    <scope>NUCLEOTIDE SEQUENCE</scope>
    <source>
        <strain evidence="11">CCMP291</strain>
    </source>
</reference>
<dbReference type="InterPro" id="IPR013525">
    <property type="entry name" value="ABC2_TM"/>
</dbReference>
<feature type="transmembrane region" description="Helical" evidence="8">
    <location>
        <begin position="362"/>
        <end position="385"/>
    </location>
</feature>